<dbReference type="AlphaFoldDB" id="A0A914DSS5"/>
<dbReference type="WBParaSite" id="ACRNAN_scaffold3764.g29809.t1">
    <property type="protein sequence ID" value="ACRNAN_scaffold3764.g29809.t1"/>
    <property type="gene ID" value="ACRNAN_scaffold3764.g29809"/>
</dbReference>
<organism evidence="2 3">
    <name type="scientific">Acrobeloides nanus</name>
    <dbReference type="NCBI Taxonomy" id="290746"/>
    <lineage>
        <taxon>Eukaryota</taxon>
        <taxon>Metazoa</taxon>
        <taxon>Ecdysozoa</taxon>
        <taxon>Nematoda</taxon>
        <taxon>Chromadorea</taxon>
        <taxon>Rhabditida</taxon>
        <taxon>Tylenchina</taxon>
        <taxon>Cephalobomorpha</taxon>
        <taxon>Cephaloboidea</taxon>
        <taxon>Cephalobidae</taxon>
        <taxon>Acrobeloides</taxon>
    </lineage>
</organism>
<feature type="transmembrane region" description="Helical" evidence="1">
    <location>
        <begin position="6"/>
        <end position="24"/>
    </location>
</feature>
<protein>
    <submittedName>
        <fullName evidence="3">Uncharacterized protein</fullName>
    </submittedName>
</protein>
<keyword evidence="2" id="KW-1185">Reference proteome</keyword>
<accession>A0A914DSS5</accession>
<keyword evidence="1" id="KW-1133">Transmembrane helix</keyword>
<name>A0A914DSS5_9BILA</name>
<sequence>MNASTFIAIIFGVLFVISISIVGYQRNEISKLQNELGAKNRTKRSTDSLAQPDKYYFPLYTQLSDTDIKHLCSSKKTEISMETEIRLLPDEANRTKLKNDKYTKT</sequence>
<evidence type="ECO:0000313" key="3">
    <source>
        <dbReference type="WBParaSite" id="ACRNAN_scaffold3764.g29809.t1"/>
    </source>
</evidence>
<evidence type="ECO:0000313" key="2">
    <source>
        <dbReference type="Proteomes" id="UP000887540"/>
    </source>
</evidence>
<evidence type="ECO:0000256" key="1">
    <source>
        <dbReference type="SAM" id="Phobius"/>
    </source>
</evidence>
<reference evidence="3" key="1">
    <citation type="submission" date="2022-11" db="UniProtKB">
        <authorList>
            <consortium name="WormBaseParasite"/>
        </authorList>
    </citation>
    <scope>IDENTIFICATION</scope>
</reference>
<keyword evidence="1" id="KW-0472">Membrane</keyword>
<proteinExistence type="predicted"/>
<dbReference type="Proteomes" id="UP000887540">
    <property type="component" value="Unplaced"/>
</dbReference>
<keyword evidence="1" id="KW-0812">Transmembrane</keyword>